<dbReference type="EC" id="2.3.2.27" evidence="4"/>
<dbReference type="SUPFAM" id="SSF52402">
    <property type="entry name" value="Adenine nucleotide alpha hydrolases-like"/>
    <property type="match status" value="1"/>
</dbReference>
<evidence type="ECO:0000256" key="3">
    <source>
        <dbReference type="ARBA" id="ARBA00004906"/>
    </source>
</evidence>
<evidence type="ECO:0000256" key="5">
    <source>
        <dbReference type="ARBA" id="ARBA00022527"/>
    </source>
</evidence>
<gene>
    <name evidence="15" type="ORF">Cgig2_033424</name>
</gene>
<feature type="compositionally biased region" description="Polar residues" evidence="12">
    <location>
        <begin position="218"/>
        <end position="231"/>
    </location>
</feature>
<keyword evidence="16" id="KW-1185">Reference proteome</keyword>
<dbReference type="CDD" id="cd01989">
    <property type="entry name" value="USP_STK_Ubox_N"/>
    <property type="match status" value="1"/>
</dbReference>
<dbReference type="InterPro" id="IPR029047">
    <property type="entry name" value="HSP70_peptide-bd_sf"/>
</dbReference>
<dbReference type="FunFam" id="3.90.640.10:FF:000004">
    <property type="entry name" value="Heat shock 70 kDa protein 4"/>
    <property type="match status" value="1"/>
</dbReference>
<dbReference type="InterPro" id="IPR000719">
    <property type="entry name" value="Prot_kinase_dom"/>
</dbReference>
<evidence type="ECO:0000256" key="10">
    <source>
        <dbReference type="ARBA" id="ARBA00022840"/>
    </source>
</evidence>
<dbReference type="FunFam" id="3.30.30.30:FF:000002">
    <property type="entry name" value="Heat shock 70 kDa protein 4"/>
    <property type="match status" value="1"/>
</dbReference>
<reference evidence="15" key="1">
    <citation type="submission" date="2022-04" db="EMBL/GenBank/DDBJ databases">
        <title>Carnegiea gigantea Genome sequencing and assembly v2.</title>
        <authorList>
            <person name="Copetti D."/>
            <person name="Sanderson M.J."/>
            <person name="Burquez A."/>
            <person name="Wojciechowski M.F."/>
        </authorList>
    </citation>
    <scope>NUCLEOTIDE SEQUENCE</scope>
    <source>
        <strain evidence="15">SGP5-SGP5p</strain>
        <tissue evidence="15">Aerial part</tissue>
    </source>
</reference>
<dbReference type="InterPro" id="IPR003613">
    <property type="entry name" value="Ubox_domain"/>
</dbReference>
<evidence type="ECO:0000256" key="12">
    <source>
        <dbReference type="SAM" id="MobiDB-lite"/>
    </source>
</evidence>
<dbReference type="Gene3D" id="3.30.200.20">
    <property type="entry name" value="Phosphorylase Kinase, domain 1"/>
    <property type="match status" value="3"/>
</dbReference>
<keyword evidence="9" id="KW-0833">Ubl conjugation pathway</keyword>
<dbReference type="SUPFAM" id="SSF53067">
    <property type="entry name" value="Actin-like ATPase domain"/>
    <property type="match status" value="2"/>
</dbReference>
<feature type="binding site" evidence="11">
    <location>
        <position position="1436"/>
    </location>
    <ligand>
        <name>ATP</name>
        <dbReference type="ChEBI" id="CHEBI:30616"/>
    </ligand>
</feature>
<evidence type="ECO:0000313" key="15">
    <source>
        <dbReference type="EMBL" id="KAJ8450230.1"/>
    </source>
</evidence>
<feature type="region of interest" description="Disordered" evidence="12">
    <location>
        <begin position="206"/>
        <end position="231"/>
    </location>
</feature>
<dbReference type="Pfam" id="PF00012">
    <property type="entry name" value="HSP70"/>
    <property type="match status" value="1"/>
</dbReference>
<dbReference type="Pfam" id="PF04564">
    <property type="entry name" value="U-box"/>
    <property type="match status" value="2"/>
</dbReference>
<dbReference type="FunFam" id="3.30.420.40:FF:000171">
    <property type="entry name" value="Heat shock 70 kDa protein 4"/>
    <property type="match status" value="2"/>
</dbReference>
<dbReference type="Gene3D" id="2.60.34.10">
    <property type="entry name" value="Substrate Binding Domain Of DNAk, Chain A, domain 1"/>
    <property type="match status" value="1"/>
</dbReference>
<comment type="pathway">
    <text evidence="3">Protein modification; protein ubiquitination.</text>
</comment>
<evidence type="ECO:0000256" key="7">
    <source>
        <dbReference type="ARBA" id="ARBA00022741"/>
    </source>
</evidence>
<dbReference type="GO" id="GO:0140662">
    <property type="term" value="F:ATP-dependent protein folding chaperone"/>
    <property type="evidence" value="ECO:0007669"/>
    <property type="project" value="InterPro"/>
</dbReference>
<evidence type="ECO:0000256" key="4">
    <source>
        <dbReference type="ARBA" id="ARBA00012483"/>
    </source>
</evidence>
<dbReference type="GO" id="GO:0005524">
    <property type="term" value="F:ATP binding"/>
    <property type="evidence" value="ECO:0007669"/>
    <property type="project" value="UniProtKB-UniRule"/>
</dbReference>
<evidence type="ECO:0000259" key="14">
    <source>
        <dbReference type="PROSITE" id="PS51698"/>
    </source>
</evidence>
<dbReference type="CDD" id="cd14066">
    <property type="entry name" value="STKc_IRAK"/>
    <property type="match status" value="1"/>
</dbReference>
<feature type="compositionally biased region" description="Basic and acidic residues" evidence="12">
    <location>
        <begin position="333"/>
        <end position="352"/>
    </location>
</feature>
<evidence type="ECO:0000256" key="8">
    <source>
        <dbReference type="ARBA" id="ARBA00022777"/>
    </source>
</evidence>
<comment type="catalytic activity">
    <reaction evidence="1">
        <text>S-ubiquitinyl-[E2 ubiquitin-conjugating enzyme]-L-cysteine + [acceptor protein]-L-lysine = [E2 ubiquitin-conjugating enzyme]-L-cysteine + N(6)-ubiquitinyl-[acceptor protein]-L-lysine.</text>
        <dbReference type="EC" id="2.3.2.27"/>
    </reaction>
</comment>
<dbReference type="PANTHER" id="PTHR45647">
    <property type="entry name" value="OS02G0152300 PROTEIN"/>
    <property type="match status" value="1"/>
</dbReference>
<dbReference type="GO" id="GO:0004674">
    <property type="term" value="F:protein serine/threonine kinase activity"/>
    <property type="evidence" value="ECO:0007669"/>
    <property type="project" value="UniProtKB-KW"/>
</dbReference>
<dbReference type="FunFam" id="3.30.200.20:FF:000039">
    <property type="entry name" value="receptor-like protein kinase FERONIA"/>
    <property type="match status" value="1"/>
</dbReference>
<dbReference type="Gene3D" id="3.30.30.30">
    <property type="match status" value="1"/>
</dbReference>
<feature type="domain" description="Protein kinase" evidence="13">
    <location>
        <begin position="493"/>
        <end position="762"/>
    </location>
</feature>
<dbReference type="Gene3D" id="3.30.40.10">
    <property type="entry name" value="Zinc/RING finger domain, C3HC4 (zinc finger)"/>
    <property type="match status" value="2"/>
</dbReference>
<dbReference type="Gene3D" id="3.30.420.40">
    <property type="match status" value="2"/>
</dbReference>
<evidence type="ECO:0000256" key="1">
    <source>
        <dbReference type="ARBA" id="ARBA00000900"/>
    </source>
</evidence>
<name>A0A9Q1KUP4_9CARY</name>
<dbReference type="PRINTS" id="PR00301">
    <property type="entry name" value="HEATSHOCK70"/>
</dbReference>
<keyword evidence="7 11" id="KW-0547">Nucleotide-binding</keyword>
<organism evidence="15 16">
    <name type="scientific">Carnegiea gigantea</name>
    <dbReference type="NCBI Taxonomy" id="171969"/>
    <lineage>
        <taxon>Eukaryota</taxon>
        <taxon>Viridiplantae</taxon>
        <taxon>Streptophyta</taxon>
        <taxon>Embryophyta</taxon>
        <taxon>Tracheophyta</taxon>
        <taxon>Spermatophyta</taxon>
        <taxon>Magnoliopsida</taxon>
        <taxon>eudicotyledons</taxon>
        <taxon>Gunneridae</taxon>
        <taxon>Pentapetalae</taxon>
        <taxon>Caryophyllales</taxon>
        <taxon>Cactineae</taxon>
        <taxon>Cactaceae</taxon>
        <taxon>Cactoideae</taxon>
        <taxon>Echinocereeae</taxon>
        <taxon>Carnegiea</taxon>
    </lineage>
</organism>
<dbReference type="OrthoDB" id="4062651at2759"/>
<keyword evidence="5" id="KW-0723">Serine/threonine-protein kinase</keyword>
<dbReference type="PROSITE" id="PS00108">
    <property type="entry name" value="PROTEIN_KINASE_ST"/>
    <property type="match status" value="1"/>
</dbReference>
<dbReference type="Gene3D" id="1.10.510.10">
    <property type="entry name" value="Transferase(Phosphotransferase) domain 1"/>
    <property type="match status" value="2"/>
</dbReference>
<sequence>MADSGGESSGEVEGRVKYPEIVASPSRGAMEEPRRDLMVEYNKIFVAVGKDVKESKPTLMWALQNSRGKIICIIYVHVAAQMVPMPMGGKFPASQVGEKELKEFREKERLEMLRIIDAYLHICAQVGARAENVYIDANSIEEGIVELVSWHRIGRLVMGAAADSRYSRKMVEPKSKKANYVREHAPDFCHIWFVCKGRLIYTREGVKQPGPDVEGRPSTASESNQSATGALSQEINSRLRLSYFGGYEGSSDELDQQSIVSYSHASICSPETLSAFSSPRSSFAREGGESHLELMALPRPPSRHHDSSPLSVLESSTNDDIYDQLELAMSEAENSRREAFEESMRRRKAEKETMEAIRKAKLAERLYNEELRQRKEMEEELAEGKRELENTKSLRDKVSQELHEALDQKKSLESQIEKLDDTVKEMEEKILSAVELLQKYRDERDALQIERDRALQEAEYLRKQLREGSSNSYIPVFFSQFSFSDLEKATNCFDPSLKIGEGGYGSIYKGFLRHTEVAIKILHPGSMQGPQEFQQEVDVLSKLRHPNLVTLIGACPESWALIYEYLQGGSLEDRLNCKDNSPPLPWQTRIRIATELCSVLIFLHSNRPNSIIHGDLKPSNVLLDDNFVCKLSDFGICRLISSGEISMEQTTRFFITQPKGTFSYMDPEFLATGELTAKSDVYSFGVILLRLLTGKPALGLAKEVQYAVDIGNLNSILDPSAGDWPFVQAKQLAEMALRCCDMNRRNRPDLGSEVGRVLEPMKASCRSLSTVRRVGNDQAPFYFICPIFQEIMQDPHIAADGFTYEAEAIKGWLDSGHDTSPMTNMRLENHTLVPNRALRSAIQEWLQDDRVMSAVGFDFGNGSCVVAVARQGGINVALNNESKSETPAVICFGDKQRLIGTAGAASAIMNPKNTVSQMKRLLGRPFSDPELQRDLKSLPFTVTVGLDGFPLIHVRDLRENRTYTPTQVLGMLFSSLKGIAEKNLKAAVVDCCIGIPVYFTDLQRRAVLEAATIAGLHPLQLIHETTATAMAYAIHNRDLSENDPVNVAFIDIGHSSMQVSIAGIKKDKLKILAHSFDRNLGGRDFDEVLFQHFAAKFKEEYKIDVVHNARACLRLRAACEKLKNLLSANPEASSNIQGLRDKQDVPVFIKREEFEEISFRILERVKKPLVKALAEAGLGVENIHAVEVVGSASRVPAILKILTEFFGKKPQRTMNASESVAYGCALQCAILSPALKVVESFPFAISMSWKGHAREAQTEAKEDQQSTIIIPKGSPIPSLKAVTIRQMDRLAVDLQYADMSSLQAPARISTYVIGPFPSVKGDFIKLKVKGVAPKKTKVYVSEVAYGVLSQAEVQEAVEKEFATLRDRVMEETKDRMNAMKAYVNNLRPRESYQCTLFSFSDLEKATNYFDPSLKIGEGGYGSIYRGILYHTEVAIKILHPDSMQGPREFQQEVSESGYAMRIFQNEYAGHGGLSVPHNSRLFNVRFLYSEEGGGDFCGAHCEKGLKITGMYALPRHFCLSMISKQPHLCLFQVEVLSKLRHPNMVTLIGACPDSWTLIYEYLHGGSLEDQLNCKDNSPPLPWQTRIRIATELCSALIFLHSSQPSSIIHGDLNPSNILLDVNFVCKLSDFGICRLISNGEISTEQTMRLFTTQPKGTFSYLDPEFVATGELTTMSDVYSFGIILLRLLTGKPALGIAKKVQYALDNGDLNSMLDPSAGDWPFVQAKQLARMALRCCDMNRRNRPDLAAEVWRVLHPMKASCQSLSTVRRVGYEQAPFYFICPIFQEIMEDPHIAADGYTYEAEAIRGWLDSGHDTSPMTNTRLDNFTLVPNRALRSAIQEWLQHNRVV</sequence>
<dbReference type="PROSITE" id="PS51698">
    <property type="entry name" value="U_BOX"/>
    <property type="match status" value="2"/>
</dbReference>
<feature type="domain" description="U-box" evidence="14">
    <location>
        <begin position="1774"/>
        <end position="1848"/>
    </location>
</feature>
<dbReference type="GO" id="GO:0016567">
    <property type="term" value="P:protein ubiquitination"/>
    <property type="evidence" value="ECO:0007669"/>
    <property type="project" value="InterPro"/>
</dbReference>
<feature type="region of interest" description="Disordered" evidence="12">
    <location>
        <begin position="332"/>
        <end position="352"/>
    </location>
</feature>
<dbReference type="InterPro" id="IPR013083">
    <property type="entry name" value="Znf_RING/FYVE/PHD"/>
</dbReference>
<dbReference type="InterPro" id="IPR011009">
    <property type="entry name" value="Kinase-like_dom_sf"/>
</dbReference>
<dbReference type="PROSITE" id="PS00107">
    <property type="entry name" value="PROTEIN_KINASE_ATP"/>
    <property type="match status" value="2"/>
</dbReference>
<dbReference type="InterPro" id="IPR043129">
    <property type="entry name" value="ATPase_NBD"/>
</dbReference>
<dbReference type="SUPFAM" id="SSF56112">
    <property type="entry name" value="Protein kinase-like (PK-like)"/>
    <property type="match status" value="2"/>
</dbReference>
<feature type="domain" description="U-box" evidence="14">
    <location>
        <begin position="778"/>
        <end position="852"/>
    </location>
</feature>
<dbReference type="Pfam" id="PF07714">
    <property type="entry name" value="PK_Tyr_Ser-Thr"/>
    <property type="match status" value="1"/>
</dbReference>
<accession>A0A9Q1KUP4</accession>
<dbReference type="InterPro" id="IPR008271">
    <property type="entry name" value="Ser/Thr_kinase_AS"/>
</dbReference>
<evidence type="ECO:0000256" key="9">
    <source>
        <dbReference type="ARBA" id="ARBA00022786"/>
    </source>
</evidence>
<proteinExistence type="predicted"/>
<feature type="region of interest" description="Disordered" evidence="12">
    <location>
        <begin position="298"/>
        <end position="318"/>
    </location>
</feature>
<dbReference type="EMBL" id="JAKOGI010000017">
    <property type="protein sequence ID" value="KAJ8450230.1"/>
    <property type="molecule type" value="Genomic_DNA"/>
</dbReference>
<evidence type="ECO:0000256" key="11">
    <source>
        <dbReference type="PROSITE-ProRule" id="PRU10141"/>
    </source>
</evidence>
<dbReference type="PROSITE" id="PS50011">
    <property type="entry name" value="PROTEIN_KINASE_DOM"/>
    <property type="match status" value="2"/>
</dbReference>
<dbReference type="PANTHER" id="PTHR45647:SF100">
    <property type="entry name" value="U-BOX DOMAIN-CONTAINING PROTEIN 33"/>
    <property type="match status" value="1"/>
</dbReference>
<comment type="caution">
    <text evidence="15">The sequence shown here is derived from an EMBL/GenBank/DDBJ whole genome shotgun (WGS) entry which is preliminary data.</text>
</comment>
<dbReference type="SMART" id="SM00504">
    <property type="entry name" value="Ubox"/>
    <property type="match status" value="2"/>
</dbReference>
<feature type="domain" description="Protein kinase" evidence="13">
    <location>
        <begin position="1409"/>
        <end position="1758"/>
    </location>
</feature>
<dbReference type="Gene3D" id="3.90.640.10">
    <property type="entry name" value="Actin, Chain A, domain 4"/>
    <property type="match status" value="1"/>
</dbReference>
<dbReference type="GO" id="GO:0061630">
    <property type="term" value="F:ubiquitin protein ligase activity"/>
    <property type="evidence" value="ECO:0007669"/>
    <property type="project" value="UniProtKB-EC"/>
</dbReference>
<protein>
    <recommendedName>
        <fullName evidence="4">RING-type E3 ubiquitin transferase</fullName>
        <ecNumber evidence="4">2.3.2.27</ecNumber>
    </recommendedName>
</protein>
<dbReference type="CDD" id="cd24095">
    <property type="entry name" value="ASKHA_NBD_HSP70_AtHsp70-14-like"/>
    <property type="match status" value="1"/>
</dbReference>
<dbReference type="SUPFAM" id="SSF57850">
    <property type="entry name" value="RING/U-box"/>
    <property type="match status" value="2"/>
</dbReference>
<dbReference type="InterPro" id="IPR013126">
    <property type="entry name" value="Hsp_70_fam"/>
</dbReference>
<comment type="function">
    <text evidence="2">Functions as an E3 ubiquitin ligase.</text>
</comment>
<dbReference type="Proteomes" id="UP001153076">
    <property type="component" value="Unassembled WGS sequence"/>
</dbReference>
<keyword evidence="6" id="KW-0808">Transferase</keyword>
<dbReference type="SMART" id="SM00220">
    <property type="entry name" value="S_TKc"/>
    <property type="match status" value="2"/>
</dbReference>
<dbReference type="Pfam" id="PF00069">
    <property type="entry name" value="Pkinase"/>
    <property type="match status" value="1"/>
</dbReference>
<evidence type="ECO:0000256" key="2">
    <source>
        <dbReference type="ARBA" id="ARBA00003861"/>
    </source>
</evidence>
<keyword evidence="10 11" id="KW-0067">ATP-binding</keyword>
<dbReference type="CDD" id="cd16655">
    <property type="entry name" value="RING-Ubox_WDSUB1-like"/>
    <property type="match status" value="2"/>
</dbReference>
<dbReference type="InterPro" id="IPR001245">
    <property type="entry name" value="Ser-Thr/Tyr_kinase_cat_dom"/>
</dbReference>
<feature type="binding site" evidence="11">
    <location>
        <position position="520"/>
    </location>
    <ligand>
        <name>ATP</name>
        <dbReference type="ChEBI" id="CHEBI:30616"/>
    </ligand>
</feature>
<keyword evidence="8" id="KW-0418">Kinase</keyword>
<evidence type="ECO:0000256" key="6">
    <source>
        <dbReference type="ARBA" id="ARBA00022679"/>
    </source>
</evidence>
<evidence type="ECO:0000313" key="16">
    <source>
        <dbReference type="Proteomes" id="UP001153076"/>
    </source>
</evidence>
<evidence type="ECO:0000259" key="13">
    <source>
        <dbReference type="PROSITE" id="PS50011"/>
    </source>
</evidence>
<dbReference type="InterPro" id="IPR051348">
    <property type="entry name" value="U-box_ubiquitin_ligases"/>
</dbReference>
<dbReference type="InterPro" id="IPR017441">
    <property type="entry name" value="Protein_kinase_ATP_BS"/>
</dbReference>